<evidence type="ECO:0000313" key="2">
    <source>
        <dbReference type="Proteomes" id="UP000032232"/>
    </source>
</evidence>
<dbReference type="AlphaFoldDB" id="A0A0D1EPA7"/>
<name>A0A0D1EPA7_9RHOB</name>
<dbReference type="PATRIC" id="fig|935700.4.peg.726"/>
<dbReference type="EMBL" id="JYFE01000017">
    <property type="protein sequence ID" value="KIT17500.1"/>
    <property type="molecule type" value="Genomic_DNA"/>
</dbReference>
<keyword evidence="2" id="KW-1185">Reference proteome</keyword>
<proteinExistence type="predicted"/>
<dbReference type="RefSeq" id="WP_043917543.1">
    <property type="nucleotide sequence ID" value="NZ_FZPF01000002.1"/>
</dbReference>
<dbReference type="Proteomes" id="UP000032232">
    <property type="component" value="Unassembled WGS sequence"/>
</dbReference>
<comment type="caution">
    <text evidence="1">The sequence shown here is derived from an EMBL/GenBank/DDBJ whole genome shotgun (WGS) entry which is preliminary data.</text>
</comment>
<gene>
    <name evidence="1" type="ORF">jaqu_06880</name>
</gene>
<dbReference type="STRING" id="935700.jaqu_06880"/>
<protein>
    <submittedName>
        <fullName evidence="1">Uncharacterized protein</fullName>
    </submittedName>
</protein>
<organism evidence="1 2">
    <name type="scientific">Jannaschia aquimarina</name>
    <dbReference type="NCBI Taxonomy" id="935700"/>
    <lineage>
        <taxon>Bacteria</taxon>
        <taxon>Pseudomonadati</taxon>
        <taxon>Pseudomonadota</taxon>
        <taxon>Alphaproteobacteria</taxon>
        <taxon>Rhodobacterales</taxon>
        <taxon>Roseobacteraceae</taxon>
        <taxon>Jannaschia</taxon>
    </lineage>
</organism>
<sequence>MAQPQVDKGFEAASEARIAPPVEALRAVGRSHASLVLVGRDGRIELMNRASLVALGFAPSDDLRGLAVVSLWTFPERLSAQSAIHRARRGETVTVSLDLSPLGSDGMAEASFSPCGDGLILIRIGVPA</sequence>
<accession>A0A0D1EPA7</accession>
<reference evidence="1 2" key="1">
    <citation type="submission" date="2015-02" db="EMBL/GenBank/DDBJ databases">
        <title>Genome Sequence of Jannaschia aquimarina DSM28248, a member of the Roseobacter clade.</title>
        <authorList>
            <person name="Voget S."/>
            <person name="Daniel R."/>
        </authorList>
    </citation>
    <scope>NUCLEOTIDE SEQUENCE [LARGE SCALE GENOMIC DNA]</scope>
    <source>
        <strain evidence="1 2">GSW-M26</strain>
    </source>
</reference>
<evidence type="ECO:0000313" key="1">
    <source>
        <dbReference type="EMBL" id="KIT17500.1"/>
    </source>
</evidence>